<name>A0A166CSQ4_9AGAM</name>
<dbReference type="EMBL" id="KV428076">
    <property type="protein sequence ID" value="KZT37775.1"/>
    <property type="molecule type" value="Genomic_DNA"/>
</dbReference>
<evidence type="ECO:0000313" key="1">
    <source>
        <dbReference type="EMBL" id="KZT37775.1"/>
    </source>
</evidence>
<dbReference type="PANTHER" id="PTHR46082:SF6">
    <property type="entry name" value="AAA+ ATPASE DOMAIN-CONTAINING PROTEIN-RELATED"/>
    <property type="match status" value="1"/>
</dbReference>
<sequence length="564" mass="63478">MSCSPVHVQLISTKVSYMSLKSCPLPHPMFTGRTDIIQQMHMFFSTGHKRLSYVIYGVGGSGKSQTAYKFINEAQHPPEGQPRFSQVFFIDVTSKETCDADWKSIALSANVDASAEDAVKWLSEQKNDWIVIFNNADDPALDLYPYIPKCHHGNLIFTTRNPSLNVHASSTNGCLHLPMLLPEDALSLFWKASGNFDLDKEAAVQLLKVNLLNFVYVLQLISTKELGHHALAIGQAGTFIRQQHLEVKTYLALYHQKADQAVLLTHKDQQSTDDYKYAVFPTFDLSFEQLTPLAIKFIQIFAFFHHSNISPHIFQKAYDGRLELTTVNNEEKQNLLAAQDFLDQFTSPSPSPSSSFHLLKCTAVFTQLCSYSLLLFDVANNSYYLHPLVHEWAVTKMEDNVITSTQILAEHLLGLSAADTSIADVAYQRSLVPHLQPVLRGHTLMTTNNLALTLRSLGKFAEAEQMQRELLQKRQEILGPDHPETLITMHNLGETLHTLEKFAEAEQMQRELLQKRQEILGPDHPHTLISMNHLANTLDSLGKSDEAQEIRAQLDALKNLMSTG</sequence>
<dbReference type="InterPro" id="IPR027417">
    <property type="entry name" value="P-loop_NTPase"/>
</dbReference>
<reference evidence="1 2" key="1">
    <citation type="journal article" date="2016" name="Mol. Biol. Evol.">
        <title>Comparative Genomics of Early-Diverging Mushroom-Forming Fungi Provides Insights into the Origins of Lignocellulose Decay Capabilities.</title>
        <authorList>
            <person name="Nagy L.G."/>
            <person name="Riley R."/>
            <person name="Tritt A."/>
            <person name="Adam C."/>
            <person name="Daum C."/>
            <person name="Floudas D."/>
            <person name="Sun H."/>
            <person name="Yadav J.S."/>
            <person name="Pangilinan J."/>
            <person name="Larsson K.H."/>
            <person name="Matsuura K."/>
            <person name="Barry K."/>
            <person name="Labutti K."/>
            <person name="Kuo R."/>
            <person name="Ohm R.A."/>
            <person name="Bhattacharya S.S."/>
            <person name="Shirouzu T."/>
            <person name="Yoshinaga Y."/>
            <person name="Martin F.M."/>
            <person name="Grigoriev I.V."/>
            <person name="Hibbett D.S."/>
        </authorList>
    </citation>
    <scope>NUCLEOTIDE SEQUENCE [LARGE SCALE GENOMIC DNA]</scope>
    <source>
        <strain evidence="1 2">HHB10207 ss-3</strain>
    </source>
</reference>
<dbReference type="STRING" id="1314776.A0A166CSQ4"/>
<dbReference type="SUPFAM" id="SSF52540">
    <property type="entry name" value="P-loop containing nucleoside triphosphate hydrolases"/>
    <property type="match status" value="1"/>
</dbReference>
<dbReference type="AlphaFoldDB" id="A0A166CSQ4"/>
<dbReference type="InterPro" id="IPR053137">
    <property type="entry name" value="NLR-like"/>
</dbReference>
<evidence type="ECO:0008006" key="3">
    <source>
        <dbReference type="Google" id="ProtNLM"/>
    </source>
</evidence>
<proteinExistence type="predicted"/>
<accession>A0A166CSQ4</accession>
<dbReference type="Gene3D" id="3.40.50.300">
    <property type="entry name" value="P-loop containing nucleotide triphosphate hydrolases"/>
    <property type="match status" value="1"/>
</dbReference>
<gene>
    <name evidence="1" type="ORF">SISSUDRAFT_987166</name>
</gene>
<protein>
    <recommendedName>
        <fullName evidence="3">TPR-like protein</fullName>
    </recommendedName>
</protein>
<dbReference type="PANTHER" id="PTHR46082">
    <property type="entry name" value="ATP/GTP-BINDING PROTEIN-RELATED"/>
    <property type="match status" value="1"/>
</dbReference>
<dbReference type="SUPFAM" id="SSF48452">
    <property type="entry name" value="TPR-like"/>
    <property type="match status" value="1"/>
</dbReference>
<dbReference type="OrthoDB" id="1658288at2759"/>
<dbReference type="Gene3D" id="1.25.40.10">
    <property type="entry name" value="Tetratricopeptide repeat domain"/>
    <property type="match status" value="1"/>
</dbReference>
<dbReference type="Proteomes" id="UP000076798">
    <property type="component" value="Unassembled WGS sequence"/>
</dbReference>
<dbReference type="InterPro" id="IPR011990">
    <property type="entry name" value="TPR-like_helical_dom_sf"/>
</dbReference>
<keyword evidence="2" id="KW-1185">Reference proteome</keyword>
<dbReference type="Pfam" id="PF13424">
    <property type="entry name" value="TPR_12"/>
    <property type="match status" value="1"/>
</dbReference>
<organism evidence="1 2">
    <name type="scientific">Sistotremastrum suecicum HHB10207 ss-3</name>
    <dbReference type="NCBI Taxonomy" id="1314776"/>
    <lineage>
        <taxon>Eukaryota</taxon>
        <taxon>Fungi</taxon>
        <taxon>Dikarya</taxon>
        <taxon>Basidiomycota</taxon>
        <taxon>Agaricomycotina</taxon>
        <taxon>Agaricomycetes</taxon>
        <taxon>Sistotremastrales</taxon>
        <taxon>Sistotremastraceae</taxon>
        <taxon>Sistotremastrum</taxon>
    </lineage>
</organism>
<evidence type="ECO:0000313" key="2">
    <source>
        <dbReference type="Proteomes" id="UP000076798"/>
    </source>
</evidence>